<dbReference type="EMBL" id="LT598488">
    <property type="protein sequence ID" value="SCW01911.1"/>
    <property type="molecule type" value="Genomic_DNA"/>
</dbReference>
<keyword evidence="4" id="KW-0963">Cytoplasm</keyword>
<protein>
    <recommendedName>
        <fullName evidence="6">Ribosomal RNA-processing protein 42</fullName>
    </recommendedName>
</protein>
<accession>A0A1G4MDN3</accession>
<dbReference type="Proteomes" id="UP000190831">
    <property type="component" value="Chromosome E"/>
</dbReference>
<evidence type="ECO:0000256" key="1">
    <source>
        <dbReference type="ARBA" id="ARBA00004496"/>
    </source>
</evidence>
<dbReference type="GO" id="GO:0000467">
    <property type="term" value="P:exonucleolytic trimming to generate mature 3'-end of 5.8S rRNA from tricistronic rRNA transcript (SSU-rRNA, 5.8S rRNA, LSU-rRNA)"/>
    <property type="evidence" value="ECO:0007669"/>
    <property type="project" value="TreeGrafter"/>
</dbReference>
<dbReference type="GO" id="GO:0000176">
    <property type="term" value="C:nuclear exosome (RNase complex)"/>
    <property type="evidence" value="ECO:0007669"/>
    <property type="project" value="TreeGrafter"/>
</dbReference>
<evidence type="ECO:0000259" key="7">
    <source>
        <dbReference type="Pfam" id="PF01138"/>
    </source>
</evidence>
<dbReference type="Pfam" id="PF01138">
    <property type="entry name" value="RNase_PH"/>
    <property type="match status" value="1"/>
</dbReference>
<dbReference type="OMA" id="INKRWHW"/>
<dbReference type="GO" id="GO:0035925">
    <property type="term" value="F:mRNA 3'-UTR AU-rich region binding"/>
    <property type="evidence" value="ECO:0007669"/>
    <property type="project" value="TreeGrafter"/>
</dbReference>
<dbReference type="GO" id="GO:0071035">
    <property type="term" value="P:nuclear polyadenylation-dependent rRNA catabolic process"/>
    <property type="evidence" value="ECO:0007669"/>
    <property type="project" value="TreeGrafter"/>
</dbReference>
<dbReference type="InterPro" id="IPR036345">
    <property type="entry name" value="ExoRNase_PH_dom2_sf"/>
</dbReference>
<organism evidence="8 9">
    <name type="scientific">Lachancea fermentati</name>
    <name type="common">Zygosaccharomyces fermentati</name>
    <dbReference type="NCBI Taxonomy" id="4955"/>
    <lineage>
        <taxon>Eukaryota</taxon>
        <taxon>Fungi</taxon>
        <taxon>Dikarya</taxon>
        <taxon>Ascomycota</taxon>
        <taxon>Saccharomycotina</taxon>
        <taxon>Saccharomycetes</taxon>
        <taxon>Saccharomycetales</taxon>
        <taxon>Saccharomycetaceae</taxon>
        <taxon>Lachancea</taxon>
    </lineage>
</organism>
<keyword evidence="9" id="KW-1185">Reference proteome</keyword>
<dbReference type="GO" id="GO:0034476">
    <property type="term" value="P:U5 snRNA 3'-end processing"/>
    <property type="evidence" value="ECO:0007669"/>
    <property type="project" value="TreeGrafter"/>
</dbReference>
<comment type="similarity">
    <text evidence="3">Belongs to the RNase PH family.</text>
</comment>
<evidence type="ECO:0000256" key="3">
    <source>
        <dbReference type="ARBA" id="ARBA00006678"/>
    </source>
</evidence>
<sequence length="263" mass="28722">MVLSVTEKAYLYESLSAVPPLRPDGRAAHQFRPVELFTDFLPTSNGSSKIVASDGSECIVSVKAKVVDHTVDNEFLVVDVDIAGHRDDSQFVLSIGSILTKVLTQQLEQRGLQLTRKYSFKLFIDVLVLSSYSHPLSLISFAIYAALNSTYLPKLISSDDDLDVAELPLFHDYDLEKLDVRVPLLFTVALVGNNVLIDPASNESDVANNGLVVTWSNGKIGTPIMTIGLNDDNVKGFGSSHIRTTLEMIEKCAPQVVKALDGI</sequence>
<dbReference type="STRING" id="4955.A0A1G4MDN3"/>
<dbReference type="PANTHER" id="PTHR11097">
    <property type="entry name" value="EXOSOME COMPLEX EXONUCLEASE RIBOSOMAL RNA PROCESSING PROTEIN"/>
    <property type="match status" value="1"/>
</dbReference>
<keyword evidence="5" id="KW-0271">Exosome</keyword>
<evidence type="ECO:0000313" key="8">
    <source>
        <dbReference type="EMBL" id="SCW01911.1"/>
    </source>
</evidence>
<proteinExistence type="inferred from homology"/>
<dbReference type="FunFam" id="3.30.230.70:FF:000030">
    <property type="entry name" value="Exosome complex component RRP42"/>
    <property type="match status" value="1"/>
</dbReference>
<dbReference type="GO" id="GO:0016075">
    <property type="term" value="P:rRNA catabolic process"/>
    <property type="evidence" value="ECO:0007669"/>
    <property type="project" value="TreeGrafter"/>
</dbReference>
<dbReference type="PANTHER" id="PTHR11097:SF8">
    <property type="entry name" value="EXOSOME COMPLEX COMPONENT RRP42"/>
    <property type="match status" value="1"/>
</dbReference>
<comment type="subcellular location">
    <subcellularLocation>
        <location evidence="1">Cytoplasm</location>
    </subcellularLocation>
    <subcellularLocation>
        <location evidence="2">Nucleus</location>
        <location evidence="2">Nucleolus</location>
    </subcellularLocation>
</comment>
<evidence type="ECO:0000256" key="2">
    <source>
        <dbReference type="ARBA" id="ARBA00004604"/>
    </source>
</evidence>
<dbReference type="InterPro" id="IPR001247">
    <property type="entry name" value="ExoRNase_PH_dom1"/>
</dbReference>
<reference evidence="9" key="1">
    <citation type="submission" date="2016-03" db="EMBL/GenBank/DDBJ databases">
        <authorList>
            <person name="Devillers H."/>
        </authorList>
    </citation>
    <scope>NUCLEOTIDE SEQUENCE [LARGE SCALE GENOMIC DNA]</scope>
</reference>
<feature type="domain" description="Exoribonuclease phosphorolytic" evidence="7">
    <location>
        <begin position="30"/>
        <end position="153"/>
    </location>
</feature>
<dbReference type="SUPFAM" id="SSF54211">
    <property type="entry name" value="Ribosomal protein S5 domain 2-like"/>
    <property type="match status" value="1"/>
</dbReference>
<dbReference type="GO" id="GO:0034475">
    <property type="term" value="P:U4 snRNA 3'-end processing"/>
    <property type="evidence" value="ECO:0007669"/>
    <property type="project" value="TreeGrafter"/>
</dbReference>
<gene>
    <name evidence="8" type="ORF">LAFE_0E09978G</name>
</gene>
<dbReference type="SUPFAM" id="SSF55666">
    <property type="entry name" value="Ribonuclease PH domain 2-like"/>
    <property type="match status" value="1"/>
</dbReference>
<dbReference type="AlphaFoldDB" id="A0A1G4MDN3"/>
<dbReference type="GO" id="GO:0071038">
    <property type="term" value="P:TRAMP-dependent tRNA surveillance pathway"/>
    <property type="evidence" value="ECO:0007669"/>
    <property type="project" value="TreeGrafter"/>
</dbReference>
<dbReference type="GO" id="GO:0000177">
    <property type="term" value="C:cytoplasmic exosome (RNase complex)"/>
    <property type="evidence" value="ECO:0007669"/>
    <property type="project" value="UniProtKB-ARBA"/>
</dbReference>
<name>A0A1G4MDN3_LACFM</name>
<dbReference type="OrthoDB" id="272245at2759"/>
<dbReference type="InterPro" id="IPR027408">
    <property type="entry name" value="PNPase/RNase_PH_dom_sf"/>
</dbReference>
<evidence type="ECO:0000256" key="6">
    <source>
        <dbReference type="ARBA" id="ARBA00042523"/>
    </source>
</evidence>
<dbReference type="InterPro" id="IPR050590">
    <property type="entry name" value="Exosome_comp_Rrp42_subfam"/>
</dbReference>
<dbReference type="GO" id="GO:0005730">
    <property type="term" value="C:nucleolus"/>
    <property type="evidence" value="ECO:0007669"/>
    <property type="project" value="UniProtKB-SubCell"/>
</dbReference>
<dbReference type="InterPro" id="IPR020568">
    <property type="entry name" value="Ribosomal_Su5_D2-typ_SF"/>
</dbReference>
<evidence type="ECO:0000256" key="4">
    <source>
        <dbReference type="ARBA" id="ARBA00022490"/>
    </source>
</evidence>
<evidence type="ECO:0000313" key="9">
    <source>
        <dbReference type="Proteomes" id="UP000190831"/>
    </source>
</evidence>
<dbReference type="Gene3D" id="3.30.230.70">
    <property type="entry name" value="GHMP Kinase, N-terminal domain"/>
    <property type="match status" value="1"/>
</dbReference>
<dbReference type="GO" id="GO:0034473">
    <property type="term" value="P:U1 snRNA 3'-end processing"/>
    <property type="evidence" value="ECO:0007669"/>
    <property type="project" value="TreeGrafter"/>
</dbReference>
<dbReference type="GO" id="GO:0071028">
    <property type="term" value="P:nuclear mRNA surveillance"/>
    <property type="evidence" value="ECO:0007669"/>
    <property type="project" value="TreeGrafter"/>
</dbReference>
<evidence type="ECO:0000256" key="5">
    <source>
        <dbReference type="ARBA" id="ARBA00022835"/>
    </source>
</evidence>